<evidence type="ECO:0000313" key="2">
    <source>
        <dbReference type="Proteomes" id="UP000515292"/>
    </source>
</evidence>
<dbReference type="GO" id="GO:0003677">
    <property type="term" value="F:DNA binding"/>
    <property type="evidence" value="ECO:0007669"/>
    <property type="project" value="UniProtKB-KW"/>
</dbReference>
<accession>A0A7G5IFM2</accession>
<protein>
    <submittedName>
        <fullName evidence="1">MmcQ/YjbR family DNA-binding protein</fullName>
    </submittedName>
</protein>
<dbReference type="Proteomes" id="UP000515292">
    <property type="component" value="Chromosome"/>
</dbReference>
<dbReference type="AlphaFoldDB" id="A0A7G5IFM2"/>
<name>A0A7G5IFM2_9SPHN</name>
<dbReference type="EMBL" id="CP059851">
    <property type="protein sequence ID" value="QMW22164.1"/>
    <property type="molecule type" value="Genomic_DNA"/>
</dbReference>
<reference evidence="1 2" key="1">
    <citation type="submission" date="2020-07" db="EMBL/GenBank/DDBJ databases">
        <title>Complete genome sequence for Sandaracinobacter sp. M6.</title>
        <authorList>
            <person name="Tang Y."/>
            <person name="Liu Q."/>
            <person name="Guo Z."/>
            <person name="Lei P."/>
            <person name="Huang B."/>
        </authorList>
    </citation>
    <scope>NUCLEOTIDE SEQUENCE [LARGE SCALE GENOMIC DNA]</scope>
    <source>
        <strain evidence="1 2">M6</strain>
    </source>
</reference>
<evidence type="ECO:0000313" key="1">
    <source>
        <dbReference type="EMBL" id="QMW22164.1"/>
    </source>
</evidence>
<organism evidence="1 2">
    <name type="scientific">Sandaracinobacteroides saxicola</name>
    <dbReference type="NCBI Taxonomy" id="2759707"/>
    <lineage>
        <taxon>Bacteria</taxon>
        <taxon>Pseudomonadati</taxon>
        <taxon>Pseudomonadota</taxon>
        <taxon>Alphaproteobacteria</taxon>
        <taxon>Sphingomonadales</taxon>
        <taxon>Sphingosinicellaceae</taxon>
        <taxon>Sandaracinobacteroides</taxon>
    </lineage>
</organism>
<keyword evidence="2" id="KW-1185">Reference proteome</keyword>
<gene>
    <name evidence="1" type="ORF">H3309_12415</name>
</gene>
<proteinExistence type="predicted"/>
<dbReference type="RefSeq" id="WP_182295009.1">
    <property type="nucleotide sequence ID" value="NZ_CP059851.1"/>
</dbReference>
<dbReference type="Pfam" id="PF04237">
    <property type="entry name" value="YjbR"/>
    <property type="match status" value="1"/>
</dbReference>
<sequence length="110" mass="11841">MTWDDIVAIALALPGAVLDRHYGLPAVKVGGRAFLGRGREADSFVLHLDIDTIDMLMATEPESYWQTPHYVGWAAVLARFDSGDPERLAAMIAAAHARAVAMGPPKGGRK</sequence>
<dbReference type="InterPro" id="IPR058532">
    <property type="entry name" value="YjbR/MT2646/Rv2570-like"/>
</dbReference>
<dbReference type="KEGG" id="sand:H3309_12415"/>
<dbReference type="InterPro" id="IPR038056">
    <property type="entry name" value="YjbR-like_sf"/>
</dbReference>
<dbReference type="SUPFAM" id="SSF142906">
    <property type="entry name" value="YjbR-like"/>
    <property type="match status" value="1"/>
</dbReference>
<keyword evidence="1" id="KW-0238">DNA-binding</keyword>